<feature type="transmembrane region" description="Helical" evidence="1">
    <location>
        <begin position="33"/>
        <end position="64"/>
    </location>
</feature>
<dbReference type="Proteomes" id="UP000652761">
    <property type="component" value="Unassembled WGS sequence"/>
</dbReference>
<protein>
    <submittedName>
        <fullName evidence="2">Uncharacterized protein</fullName>
    </submittedName>
</protein>
<keyword evidence="3" id="KW-1185">Reference proteome</keyword>
<proteinExistence type="predicted"/>
<evidence type="ECO:0000313" key="2">
    <source>
        <dbReference type="EMBL" id="MQM06672.1"/>
    </source>
</evidence>
<evidence type="ECO:0000256" key="1">
    <source>
        <dbReference type="SAM" id="Phobius"/>
    </source>
</evidence>
<dbReference type="EMBL" id="NMUH01003686">
    <property type="protein sequence ID" value="MQM06672.1"/>
    <property type="molecule type" value="Genomic_DNA"/>
</dbReference>
<keyword evidence="1" id="KW-0472">Membrane</keyword>
<accession>A0A843W9H4</accession>
<organism evidence="2 3">
    <name type="scientific">Colocasia esculenta</name>
    <name type="common">Wild taro</name>
    <name type="synonym">Arum esculentum</name>
    <dbReference type="NCBI Taxonomy" id="4460"/>
    <lineage>
        <taxon>Eukaryota</taxon>
        <taxon>Viridiplantae</taxon>
        <taxon>Streptophyta</taxon>
        <taxon>Embryophyta</taxon>
        <taxon>Tracheophyta</taxon>
        <taxon>Spermatophyta</taxon>
        <taxon>Magnoliopsida</taxon>
        <taxon>Liliopsida</taxon>
        <taxon>Araceae</taxon>
        <taxon>Aroideae</taxon>
        <taxon>Colocasieae</taxon>
        <taxon>Colocasia</taxon>
    </lineage>
</organism>
<keyword evidence="1" id="KW-1133">Transmembrane helix</keyword>
<sequence length="392" mass="42935">MCLCAVVRCVLDAEAKVHRLVALFSGGSFPEPFTVVLCLVVLVEVLPGPACVASVVLLLGRVLVRFSQDGSWRFLVEVLPKAASCCFGCHGGLVSVVVLGWLCFVWKCQSRVVVLPLACGRDLCVSPSSAFRRLLGVVVLHYGVVLPGCTSLCFVFSCLKGWGRRGLLCPFRLAVLCAWLLHRVLVLERFGLCRLEPGCIVLYLGWLLVLVPKPCGHTVTAVGGCFALSRCRGLKAQDGYPFPLSLLFFPFPSSPMVRGSPPVIGAWWRRRARGGVVARAWSEEEVANQREGPHWGSFFVKGRDFLCPLPSRWIGSPRGFVYSFTAFPMLPSPVCACVWFVGDPRIEDPVGLPPFWCGDRTVRRDISRGIAPVRRDLITAHLAVAIRVAVTT</sequence>
<evidence type="ECO:0000313" key="3">
    <source>
        <dbReference type="Proteomes" id="UP000652761"/>
    </source>
</evidence>
<feature type="transmembrane region" description="Helical" evidence="1">
    <location>
        <begin position="139"/>
        <end position="159"/>
    </location>
</feature>
<feature type="transmembrane region" description="Helical" evidence="1">
    <location>
        <begin position="166"/>
        <end position="185"/>
    </location>
</feature>
<keyword evidence="1" id="KW-0812">Transmembrane</keyword>
<dbReference type="AlphaFoldDB" id="A0A843W9H4"/>
<name>A0A843W9H4_COLES</name>
<reference evidence="2" key="1">
    <citation type="submission" date="2017-07" db="EMBL/GenBank/DDBJ databases">
        <title>Taro Niue Genome Assembly and Annotation.</title>
        <authorList>
            <person name="Atibalentja N."/>
            <person name="Keating K."/>
            <person name="Fields C.J."/>
        </authorList>
    </citation>
    <scope>NUCLEOTIDE SEQUENCE</scope>
    <source>
        <strain evidence="2">Niue_2</strain>
        <tissue evidence="2">Leaf</tissue>
    </source>
</reference>
<feature type="transmembrane region" description="Helical" evidence="1">
    <location>
        <begin position="85"/>
        <end position="107"/>
    </location>
</feature>
<gene>
    <name evidence="2" type="ORF">Taro_039502</name>
</gene>
<comment type="caution">
    <text evidence="2">The sequence shown here is derived from an EMBL/GenBank/DDBJ whole genome shotgun (WGS) entry which is preliminary data.</text>
</comment>